<keyword evidence="5" id="KW-1185">Reference proteome</keyword>
<feature type="compositionally biased region" description="Basic and acidic residues" evidence="2">
    <location>
        <begin position="23"/>
        <end position="35"/>
    </location>
</feature>
<reference evidence="4 5" key="1">
    <citation type="submission" date="2019-05" db="EMBL/GenBank/DDBJ databases">
        <title>Another draft genome of Portunus trituberculatus and its Hox gene families provides insights of decapod evolution.</title>
        <authorList>
            <person name="Jeong J.-H."/>
            <person name="Song I."/>
            <person name="Kim S."/>
            <person name="Choi T."/>
            <person name="Kim D."/>
            <person name="Ryu S."/>
            <person name="Kim W."/>
        </authorList>
    </citation>
    <scope>NUCLEOTIDE SEQUENCE [LARGE SCALE GENOMIC DNA]</scope>
    <source>
        <tissue evidence="4">Muscle</tissue>
    </source>
</reference>
<evidence type="ECO:0000313" key="4">
    <source>
        <dbReference type="EMBL" id="MPC27165.1"/>
    </source>
</evidence>
<evidence type="ECO:0000256" key="1">
    <source>
        <dbReference type="ARBA" id="ARBA00022884"/>
    </source>
</evidence>
<dbReference type="AlphaFoldDB" id="A0A5B7E104"/>
<dbReference type="Proteomes" id="UP000324222">
    <property type="component" value="Unassembled WGS sequence"/>
</dbReference>
<dbReference type="InterPro" id="IPR000504">
    <property type="entry name" value="RRM_dom"/>
</dbReference>
<dbReference type="GO" id="GO:0003723">
    <property type="term" value="F:RNA binding"/>
    <property type="evidence" value="ECO:0007669"/>
    <property type="project" value="UniProtKB-KW"/>
</dbReference>
<gene>
    <name evidence="4" type="primary">Rbm45_1</name>
    <name evidence="4" type="ORF">E2C01_020330</name>
</gene>
<sequence length="97" mass="11030">MRGEGEQPQSTSVTRGKMASADKLSRRYDSRDNFHGSDGGKYGKESKYDDPPHSRLFIVCGKSITEEDFRESFSKHGTIEEIWVVKDRNTEEPKGKC</sequence>
<dbReference type="Pfam" id="PF00076">
    <property type="entry name" value="RRM_1"/>
    <property type="match status" value="1"/>
</dbReference>
<evidence type="ECO:0000256" key="2">
    <source>
        <dbReference type="SAM" id="MobiDB-lite"/>
    </source>
</evidence>
<name>A0A5B7E104_PORTR</name>
<feature type="region of interest" description="Disordered" evidence="2">
    <location>
        <begin position="1"/>
        <end position="54"/>
    </location>
</feature>
<keyword evidence="1" id="KW-0694">RNA-binding</keyword>
<accession>A0A5B7E104</accession>
<comment type="caution">
    <text evidence="4">The sequence shown here is derived from an EMBL/GenBank/DDBJ whole genome shotgun (WGS) entry which is preliminary data.</text>
</comment>
<evidence type="ECO:0000259" key="3">
    <source>
        <dbReference type="Pfam" id="PF00076"/>
    </source>
</evidence>
<dbReference type="SUPFAM" id="SSF54928">
    <property type="entry name" value="RNA-binding domain, RBD"/>
    <property type="match status" value="1"/>
</dbReference>
<dbReference type="OrthoDB" id="78437at2759"/>
<dbReference type="InterPro" id="IPR012677">
    <property type="entry name" value="Nucleotide-bd_a/b_plait_sf"/>
</dbReference>
<dbReference type="Gene3D" id="3.30.70.330">
    <property type="match status" value="1"/>
</dbReference>
<feature type="compositionally biased region" description="Basic and acidic residues" evidence="2">
    <location>
        <begin position="41"/>
        <end position="53"/>
    </location>
</feature>
<dbReference type="EMBL" id="VSRR010001701">
    <property type="protein sequence ID" value="MPC27165.1"/>
    <property type="molecule type" value="Genomic_DNA"/>
</dbReference>
<feature type="domain" description="RRM" evidence="3">
    <location>
        <begin position="62"/>
        <end position="97"/>
    </location>
</feature>
<protein>
    <submittedName>
        <fullName evidence="4">RNA-binding protein 45</fullName>
    </submittedName>
</protein>
<dbReference type="InterPro" id="IPR035979">
    <property type="entry name" value="RBD_domain_sf"/>
</dbReference>
<evidence type="ECO:0000313" key="5">
    <source>
        <dbReference type="Proteomes" id="UP000324222"/>
    </source>
</evidence>
<proteinExistence type="predicted"/>
<organism evidence="4 5">
    <name type="scientific">Portunus trituberculatus</name>
    <name type="common">Swimming crab</name>
    <name type="synonym">Neptunus trituberculatus</name>
    <dbReference type="NCBI Taxonomy" id="210409"/>
    <lineage>
        <taxon>Eukaryota</taxon>
        <taxon>Metazoa</taxon>
        <taxon>Ecdysozoa</taxon>
        <taxon>Arthropoda</taxon>
        <taxon>Crustacea</taxon>
        <taxon>Multicrustacea</taxon>
        <taxon>Malacostraca</taxon>
        <taxon>Eumalacostraca</taxon>
        <taxon>Eucarida</taxon>
        <taxon>Decapoda</taxon>
        <taxon>Pleocyemata</taxon>
        <taxon>Brachyura</taxon>
        <taxon>Eubrachyura</taxon>
        <taxon>Portunoidea</taxon>
        <taxon>Portunidae</taxon>
        <taxon>Portuninae</taxon>
        <taxon>Portunus</taxon>
    </lineage>
</organism>